<feature type="region of interest" description="Disordered" evidence="1">
    <location>
        <begin position="1"/>
        <end position="29"/>
    </location>
</feature>
<feature type="region of interest" description="Disordered" evidence="1">
    <location>
        <begin position="67"/>
        <end position="86"/>
    </location>
</feature>
<dbReference type="EMBL" id="BNCO01000051">
    <property type="protein sequence ID" value="GIL62477.1"/>
    <property type="molecule type" value="Genomic_DNA"/>
</dbReference>
<keyword evidence="3" id="KW-1185">Reference proteome</keyword>
<reference evidence="2" key="1">
    <citation type="journal article" date="2021" name="Proc. Natl. Acad. Sci. U.S.A.">
        <title>Three genomes in the algal genus Volvox reveal the fate of a haploid sex-determining region after a transition to homothallism.</title>
        <authorList>
            <person name="Yamamoto K."/>
            <person name="Hamaji T."/>
            <person name="Kawai-Toyooka H."/>
            <person name="Matsuzaki R."/>
            <person name="Takahashi F."/>
            <person name="Nishimura Y."/>
            <person name="Kawachi M."/>
            <person name="Noguchi H."/>
            <person name="Minakuchi Y."/>
            <person name="Umen J.G."/>
            <person name="Toyoda A."/>
            <person name="Nozaki H."/>
        </authorList>
    </citation>
    <scope>NUCLEOTIDE SEQUENCE</scope>
    <source>
        <strain evidence="2">NIES-3780</strain>
    </source>
</reference>
<feature type="compositionally biased region" description="Polar residues" evidence="1">
    <location>
        <begin position="70"/>
        <end position="86"/>
    </location>
</feature>
<accession>A0A8J4BJE2</accession>
<organism evidence="2 3">
    <name type="scientific">Volvox africanus</name>
    <dbReference type="NCBI Taxonomy" id="51714"/>
    <lineage>
        <taxon>Eukaryota</taxon>
        <taxon>Viridiplantae</taxon>
        <taxon>Chlorophyta</taxon>
        <taxon>core chlorophytes</taxon>
        <taxon>Chlorophyceae</taxon>
        <taxon>CS clade</taxon>
        <taxon>Chlamydomonadales</taxon>
        <taxon>Volvocaceae</taxon>
        <taxon>Volvox</taxon>
    </lineage>
</organism>
<dbReference type="AlphaFoldDB" id="A0A8J4BJE2"/>
<dbReference type="Proteomes" id="UP000747399">
    <property type="component" value="Unassembled WGS sequence"/>
</dbReference>
<gene>
    <name evidence="2" type="ORF">Vafri_16688</name>
</gene>
<evidence type="ECO:0000313" key="2">
    <source>
        <dbReference type="EMBL" id="GIL62477.1"/>
    </source>
</evidence>
<evidence type="ECO:0000256" key="1">
    <source>
        <dbReference type="SAM" id="MobiDB-lite"/>
    </source>
</evidence>
<proteinExistence type="predicted"/>
<protein>
    <submittedName>
        <fullName evidence="2">Uncharacterized protein</fullName>
    </submittedName>
</protein>
<evidence type="ECO:0000313" key="3">
    <source>
        <dbReference type="Proteomes" id="UP000747399"/>
    </source>
</evidence>
<sequence length="135" mass="14231">MLWRLGHGRQTTSAASAGRLSTAVPRSANTPEMTVQLSGAPASMPFTYSASKSGSRQVRSRSVQCAVKRGSTSGQPNNDRNTNSLKPNAAFLGRLSTCPPAFDLPYGGGNVQLYAEDGWSSGNRLLRTNCSVPLG</sequence>
<comment type="caution">
    <text evidence="2">The sequence shown here is derived from an EMBL/GenBank/DDBJ whole genome shotgun (WGS) entry which is preliminary data.</text>
</comment>
<name>A0A8J4BJE2_9CHLO</name>